<dbReference type="AlphaFoldDB" id="A0A0J9EMQ8"/>
<protein>
    <submittedName>
        <fullName evidence="1">Uncharacterized protein</fullName>
    </submittedName>
</protein>
<accession>A0A0J9EMQ8</accession>
<gene>
    <name evidence="1" type="ORF">BDDG_12192</name>
</gene>
<name>A0A0J9EMQ8_AJEDA</name>
<evidence type="ECO:0000313" key="1">
    <source>
        <dbReference type="EMBL" id="KMW67568.1"/>
    </source>
</evidence>
<dbReference type="EMBL" id="GG749427">
    <property type="protein sequence ID" value="KMW67568.1"/>
    <property type="molecule type" value="Genomic_DNA"/>
</dbReference>
<reference evidence="1" key="1">
    <citation type="submission" date="2010-03" db="EMBL/GenBank/DDBJ databases">
        <title>Annotation of Blastomyces dermatitidis strain ATCC 18188.</title>
        <authorList>
            <consortium name="The Broad Institute Genome Sequencing Platform"/>
            <consortium name="Broad Institute Genome Sequencing Center for Infectious Disease."/>
            <person name="Cuomo C."/>
            <person name="Klein B."/>
            <person name="Sullivan T."/>
            <person name="Heitman J."/>
            <person name="Young S."/>
            <person name="Zeng Q."/>
            <person name="Gargeya S."/>
            <person name="Alvarado L."/>
            <person name="Berlin A.M."/>
            <person name="Chapman S.B."/>
            <person name="Chen Z."/>
            <person name="Freedman E."/>
            <person name="Gellesch M."/>
            <person name="Goldberg J."/>
            <person name="Griggs A."/>
            <person name="Gujja S."/>
            <person name="Heilman E."/>
            <person name="Heiman D."/>
            <person name="Howarth C."/>
            <person name="Mehta T."/>
            <person name="Neiman D."/>
            <person name="Pearson M."/>
            <person name="Roberts A."/>
            <person name="Saif S."/>
            <person name="Shea T."/>
            <person name="Shenoy N."/>
            <person name="Sisk P."/>
            <person name="Stolte C."/>
            <person name="Sykes S."/>
            <person name="White J."/>
            <person name="Yandava C."/>
            <person name="Haas B."/>
            <person name="Nusbaum C."/>
            <person name="Birren B."/>
        </authorList>
    </citation>
    <scope>NUCLEOTIDE SEQUENCE</scope>
    <source>
        <strain evidence="1">ATCC 18188</strain>
    </source>
</reference>
<organism evidence="1">
    <name type="scientific">Ajellomyces dermatitidis (strain ATCC 18188 / CBS 674.68)</name>
    <name type="common">Blastomyces dermatitidis</name>
    <dbReference type="NCBI Taxonomy" id="653446"/>
    <lineage>
        <taxon>Eukaryota</taxon>
        <taxon>Fungi</taxon>
        <taxon>Dikarya</taxon>
        <taxon>Ascomycota</taxon>
        <taxon>Pezizomycotina</taxon>
        <taxon>Eurotiomycetes</taxon>
        <taxon>Eurotiomycetidae</taxon>
        <taxon>Onygenales</taxon>
        <taxon>Ajellomycetaceae</taxon>
        <taxon>Blastomyces</taxon>
    </lineage>
</organism>
<dbReference type="Proteomes" id="UP000007802">
    <property type="component" value="Unassembled WGS sequence"/>
</dbReference>
<proteinExistence type="predicted"/>
<sequence length="124" mass="14120">MVIPLRWAGRGVGIEVVICHAPRMFLLLRTKDSENLRTLVRVPTLSGPPRISTKRNKIIIKSNRSHYSVLSLKVAITPLFYFSDKRGLSFLAWIDFQRELDICPVIGHHCGCTPPSWLKKLRLG</sequence>